<evidence type="ECO:0000313" key="4">
    <source>
        <dbReference type="Proteomes" id="UP000242957"/>
    </source>
</evidence>
<dbReference type="InterPro" id="IPR020904">
    <property type="entry name" value="Sc_DH/Rdtase_CS"/>
</dbReference>
<dbReference type="Pfam" id="PF00106">
    <property type="entry name" value="adh_short"/>
    <property type="match status" value="1"/>
</dbReference>
<dbReference type="PRINTS" id="PR00081">
    <property type="entry name" value="GDHRDH"/>
</dbReference>
<dbReference type="InterPro" id="IPR036291">
    <property type="entry name" value="NAD(P)-bd_dom_sf"/>
</dbReference>
<dbReference type="FunFam" id="3.40.50.720:FF:000084">
    <property type="entry name" value="Short-chain dehydrogenase reductase"/>
    <property type="match status" value="1"/>
</dbReference>
<dbReference type="PANTHER" id="PTHR42879:SF2">
    <property type="entry name" value="3-OXOACYL-[ACYL-CARRIER-PROTEIN] REDUCTASE FABG"/>
    <property type="match status" value="1"/>
</dbReference>
<dbReference type="AlphaFoldDB" id="A0A1H0E9P3"/>
<evidence type="ECO:0000256" key="2">
    <source>
        <dbReference type="RuleBase" id="RU000363"/>
    </source>
</evidence>
<protein>
    <submittedName>
        <fullName evidence="3">3-oxoacyl-[acyl-carrier protein] reductase</fullName>
    </submittedName>
</protein>
<dbReference type="GO" id="GO:0032787">
    <property type="term" value="P:monocarboxylic acid metabolic process"/>
    <property type="evidence" value="ECO:0007669"/>
    <property type="project" value="UniProtKB-ARBA"/>
</dbReference>
<dbReference type="InterPro" id="IPR050259">
    <property type="entry name" value="SDR"/>
</dbReference>
<dbReference type="STRING" id="198616.SAMN05216193_10591"/>
<dbReference type="Gene3D" id="3.40.50.720">
    <property type="entry name" value="NAD(P)-binding Rossmann-like Domain"/>
    <property type="match status" value="1"/>
</dbReference>
<comment type="similarity">
    <text evidence="1 2">Belongs to the short-chain dehydrogenases/reductases (SDR) family.</text>
</comment>
<keyword evidence="4" id="KW-1185">Reference proteome</keyword>
<evidence type="ECO:0000256" key="1">
    <source>
        <dbReference type="ARBA" id="ARBA00006484"/>
    </source>
</evidence>
<dbReference type="PRINTS" id="PR00080">
    <property type="entry name" value="SDRFAMILY"/>
</dbReference>
<dbReference type="PANTHER" id="PTHR42879">
    <property type="entry name" value="3-OXOACYL-(ACYL-CARRIER-PROTEIN) REDUCTASE"/>
    <property type="match status" value="1"/>
</dbReference>
<accession>A0A1H0E9P3</accession>
<proteinExistence type="inferred from homology"/>
<dbReference type="RefSeq" id="WP_084310646.1">
    <property type="nucleotide sequence ID" value="NZ_FNIJ01000005.1"/>
</dbReference>
<gene>
    <name evidence="3" type="ORF">SAMN05216193_10591</name>
</gene>
<reference evidence="4" key="1">
    <citation type="submission" date="2016-10" db="EMBL/GenBank/DDBJ databases">
        <authorList>
            <person name="Varghese N."/>
            <person name="Submissions S."/>
        </authorList>
    </citation>
    <scope>NUCLEOTIDE SEQUENCE [LARGE SCALE GENOMIC DNA]</scope>
    <source>
        <strain evidence="4">JCM 21621</strain>
    </source>
</reference>
<dbReference type="OrthoDB" id="9804774at2"/>
<dbReference type="InterPro" id="IPR002347">
    <property type="entry name" value="SDR_fam"/>
</dbReference>
<dbReference type="Proteomes" id="UP000242957">
    <property type="component" value="Unassembled WGS sequence"/>
</dbReference>
<evidence type="ECO:0000313" key="3">
    <source>
        <dbReference type="EMBL" id="SDN79028.1"/>
    </source>
</evidence>
<name>A0A1H0E9P3_9PSED</name>
<organism evidence="3 4">
    <name type="scientific">Pseudomonas jinjuensis</name>
    <dbReference type="NCBI Taxonomy" id="198616"/>
    <lineage>
        <taxon>Bacteria</taxon>
        <taxon>Pseudomonadati</taxon>
        <taxon>Pseudomonadota</taxon>
        <taxon>Gammaproteobacteria</taxon>
        <taxon>Pseudomonadales</taxon>
        <taxon>Pseudomonadaceae</taxon>
        <taxon>Pseudomonas</taxon>
    </lineage>
</organism>
<dbReference type="SUPFAM" id="SSF51735">
    <property type="entry name" value="NAD(P)-binding Rossmann-fold domains"/>
    <property type="match status" value="1"/>
</dbReference>
<dbReference type="EMBL" id="FNIJ01000005">
    <property type="protein sequence ID" value="SDN79028.1"/>
    <property type="molecule type" value="Genomic_DNA"/>
</dbReference>
<sequence>MGKLENKVALITGSGRGIGREVALKLAAEGAAVVINDLDAAPAEETVADIRALGGKAVACVGNVAAPDFAERFVRTAIDNFGGLDIIVNNAGYTWDNVVQKMTDEQWYAMLDVHMTAPFRIFRAAAGFIREAAKKEAEAGIENFRKIVNISSVAGLGGNSGQMGYSSAKAGVVGMTKTLAKEWGRFKVNVNCVAFGFITTRLTEATADADASVDIEGRKIKVGVSPDLAKMLERSIPLGRAGRPAEAAGAVAMFCYPESDYVSGEVLICGGGISL</sequence>
<dbReference type="PROSITE" id="PS00061">
    <property type="entry name" value="ADH_SHORT"/>
    <property type="match status" value="1"/>
</dbReference>